<reference evidence="9 10" key="1">
    <citation type="submission" date="2016-11" db="EMBL/GenBank/DDBJ databases">
        <title>The macronuclear genome of Stentor coeruleus: a giant cell with tiny introns.</title>
        <authorList>
            <person name="Slabodnick M."/>
            <person name="Ruby J.G."/>
            <person name="Reiff S.B."/>
            <person name="Swart E.C."/>
            <person name="Gosai S."/>
            <person name="Prabakaran S."/>
            <person name="Witkowska E."/>
            <person name="Larue G.E."/>
            <person name="Fisher S."/>
            <person name="Freeman R.M."/>
            <person name="Gunawardena J."/>
            <person name="Chu W."/>
            <person name="Stover N.A."/>
            <person name="Gregory B.D."/>
            <person name="Nowacki M."/>
            <person name="Derisi J."/>
            <person name="Roy S.W."/>
            <person name="Marshall W.F."/>
            <person name="Sood P."/>
        </authorList>
    </citation>
    <scope>NUCLEOTIDE SEQUENCE [LARGE SCALE GENOMIC DNA]</scope>
    <source>
        <strain evidence="9">WM001</strain>
    </source>
</reference>
<feature type="region of interest" description="Disordered" evidence="7">
    <location>
        <begin position="553"/>
        <end position="590"/>
    </location>
</feature>
<dbReference type="InterPro" id="IPR017441">
    <property type="entry name" value="Protein_kinase_ATP_BS"/>
</dbReference>
<dbReference type="PANTHER" id="PTHR24058:SF17">
    <property type="entry name" value="HOMEODOMAIN INTERACTING PROTEIN KINASE, ISOFORM D"/>
    <property type="match status" value="1"/>
</dbReference>
<keyword evidence="5 6" id="KW-0067">ATP-binding</keyword>
<feature type="binding site" evidence="6">
    <location>
        <position position="132"/>
    </location>
    <ligand>
        <name>ATP</name>
        <dbReference type="ChEBI" id="CHEBI:30616"/>
    </ligand>
</feature>
<keyword evidence="4" id="KW-0418">Kinase</keyword>
<dbReference type="PROSITE" id="PS00107">
    <property type="entry name" value="PROTEIN_KINASE_ATP"/>
    <property type="match status" value="1"/>
</dbReference>
<evidence type="ECO:0000256" key="4">
    <source>
        <dbReference type="ARBA" id="ARBA00022777"/>
    </source>
</evidence>
<keyword evidence="1" id="KW-0723">Serine/threonine-protein kinase</keyword>
<keyword evidence="10" id="KW-1185">Reference proteome</keyword>
<name>A0A1R2C1G6_9CILI</name>
<evidence type="ECO:0000313" key="10">
    <source>
        <dbReference type="Proteomes" id="UP000187209"/>
    </source>
</evidence>
<evidence type="ECO:0000256" key="3">
    <source>
        <dbReference type="ARBA" id="ARBA00022741"/>
    </source>
</evidence>
<dbReference type="GO" id="GO:0005737">
    <property type="term" value="C:cytoplasm"/>
    <property type="evidence" value="ECO:0007669"/>
    <property type="project" value="TreeGrafter"/>
</dbReference>
<dbReference type="PROSITE" id="PS50011">
    <property type="entry name" value="PROTEIN_KINASE_DOM"/>
    <property type="match status" value="1"/>
</dbReference>
<dbReference type="Proteomes" id="UP000187209">
    <property type="component" value="Unassembled WGS sequence"/>
</dbReference>
<dbReference type="PANTHER" id="PTHR24058">
    <property type="entry name" value="DUAL SPECIFICITY PROTEIN KINASE"/>
    <property type="match status" value="1"/>
</dbReference>
<sequence length="661" mass="75890">MALLETRNFRTFKVQLEEDKRPESPTIMVTKSRLPQKTLQGITLMLAETYKSCNANFFFNPSENPARPLTKPSDPKYNDSYDNEHYHYILYVNEKLISPDGEQYTVLDTLGEGTFGQVVKCKSTKGLIYAAKVIKNKPVYYMQGLIEVKILSKLNKELDPNDSNHIVRMVDYFVFRNHLIIIFELLSLNIYELIKKNGLRGFSLSLIRSFTKQMLEALCLMEKGNIIHCDMKPENVLLASDIGTIKVIDFGSACFENATIYTYIQSRYYRSPEVLIGLPYGSEIDSWSLACICAELYIGIPLFPGSNEHEQLFRIIQWVEPLPQSMIADGRFRDKFFAFDGEGYRLKTFEEYSRSQNVPILPYRAYLDIMNIDDLVNLDRKIPREDPEERKCFIDLLKGLLKMNPADRWTASQAINHPFVQGQPLNSPFIPEPKIQKSRSAPAGTLTGSCPSLLQRISGSQDMTVKPGDVCFRPLVEELKDEFFTGFAHGKLMQIKQVPQPPPIIMNINWTNPFVSEPVDYQPRYTNKNQFRPMPDIVGPRYYRPHSCEDHGQFPRPFSPSIEKSKYKNNTKGKNIKKNTNYHKGKSHSTKFDDITRKAMVEQIRPHSIDEKKIIPPGGFLSQPLKDFKTIIDKKVCNVRAVDPDPSGFLNKVKKEASQQK</sequence>
<dbReference type="GO" id="GO:0004713">
    <property type="term" value="F:protein tyrosine kinase activity"/>
    <property type="evidence" value="ECO:0007669"/>
    <property type="project" value="TreeGrafter"/>
</dbReference>
<evidence type="ECO:0000256" key="7">
    <source>
        <dbReference type="SAM" id="MobiDB-lite"/>
    </source>
</evidence>
<accession>A0A1R2C1G6</accession>
<evidence type="ECO:0000313" key="9">
    <source>
        <dbReference type="EMBL" id="OMJ82893.1"/>
    </source>
</evidence>
<dbReference type="InterPro" id="IPR050494">
    <property type="entry name" value="Ser_Thr_dual-spec_kinase"/>
</dbReference>
<evidence type="ECO:0000256" key="2">
    <source>
        <dbReference type="ARBA" id="ARBA00022679"/>
    </source>
</evidence>
<organism evidence="9 10">
    <name type="scientific">Stentor coeruleus</name>
    <dbReference type="NCBI Taxonomy" id="5963"/>
    <lineage>
        <taxon>Eukaryota</taxon>
        <taxon>Sar</taxon>
        <taxon>Alveolata</taxon>
        <taxon>Ciliophora</taxon>
        <taxon>Postciliodesmatophora</taxon>
        <taxon>Heterotrichea</taxon>
        <taxon>Heterotrichida</taxon>
        <taxon>Stentoridae</taxon>
        <taxon>Stentor</taxon>
    </lineage>
</organism>
<protein>
    <recommendedName>
        <fullName evidence="8">Protein kinase domain-containing protein</fullName>
    </recommendedName>
</protein>
<proteinExistence type="predicted"/>
<dbReference type="Gene3D" id="1.10.510.10">
    <property type="entry name" value="Transferase(Phosphotransferase) domain 1"/>
    <property type="match status" value="1"/>
</dbReference>
<evidence type="ECO:0000256" key="5">
    <source>
        <dbReference type="ARBA" id="ARBA00022840"/>
    </source>
</evidence>
<dbReference type="InterPro" id="IPR008271">
    <property type="entry name" value="Ser/Thr_kinase_AS"/>
</dbReference>
<evidence type="ECO:0000256" key="6">
    <source>
        <dbReference type="PROSITE-ProRule" id="PRU10141"/>
    </source>
</evidence>
<evidence type="ECO:0000256" key="1">
    <source>
        <dbReference type="ARBA" id="ARBA00022527"/>
    </source>
</evidence>
<dbReference type="InterPro" id="IPR011009">
    <property type="entry name" value="Kinase-like_dom_sf"/>
</dbReference>
<dbReference type="PROSITE" id="PS00108">
    <property type="entry name" value="PROTEIN_KINASE_ST"/>
    <property type="match status" value="1"/>
</dbReference>
<gene>
    <name evidence="9" type="ORF">SteCoe_16289</name>
</gene>
<dbReference type="InterPro" id="IPR000719">
    <property type="entry name" value="Prot_kinase_dom"/>
</dbReference>
<dbReference type="OrthoDB" id="9332038at2759"/>
<keyword evidence="2" id="KW-0808">Transferase</keyword>
<dbReference type="SUPFAM" id="SSF56112">
    <property type="entry name" value="Protein kinase-like (PK-like)"/>
    <property type="match status" value="1"/>
</dbReference>
<dbReference type="SMART" id="SM00220">
    <property type="entry name" value="S_TKc"/>
    <property type="match status" value="1"/>
</dbReference>
<evidence type="ECO:0000259" key="8">
    <source>
        <dbReference type="PROSITE" id="PS50011"/>
    </source>
</evidence>
<dbReference type="AlphaFoldDB" id="A0A1R2C1G6"/>
<feature type="compositionally biased region" description="Basic residues" evidence="7">
    <location>
        <begin position="567"/>
        <end position="589"/>
    </location>
</feature>
<dbReference type="EMBL" id="MPUH01000323">
    <property type="protein sequence ID" value="OMJ82893.1"/>
    <property type="molecule type" value="Genomic_DNA"/>
</dbReference>
<comment type="caution">
    <text evidence="9">The sequence shown here is derived from an EMBL/GenBank/DDBJ whole genome shotgun (WGS) entry which is preliminary data.</text>
</comment>
<dbReference type="Gene3D" id="3.30.200.20">
    <property type="entry name" value="Phosphorylase Kinase, domain 1"/>
    <property type="match status" value="1"/>
</dbReference>
<feature type="domain" description="Protein kinase" evidence="8">
    <location>
        <begin position="104"/>
        <end position="420"/>
    </location>
</feature>
<keyword evidence="3 6" id="KW-0547">Nucleotide-binding</keyword>
<dbReference type="Pfam" id="PF00069">
    <property type="entry name" value="Pkinase"/>
    <property type="match status" value="1"/>
</dbReference>
<dbReference type="GO" id="GO:0005524">
    <property type="term" value="F:ATP binding"/>
    <property type="evidence" value="ECO:0007669"/>
    <property type="project" value="UniProtKB-UniRule"/>
</dbReference>
<dbReference type="GO" id="GO:0004674">
    <property type="term" value="F:protein serine/threonine kinase activity"/>
    <property type="evidence" value="ECO:0007669"/>
    <property type="project" value="UniProtKB-KW"/>
</dbReference>